<dbReference type="EMBL" id="LDXT01000074">
    <property type="protein sequence ID" value="KRT55734.1"/>
    <property type="molecule type" value="Genomic_DNA"/>
</dbReference>
<keyword evidence="7" id="KW-1185">Reference proteome</keyword>
<comment type="subcellular location">
    <subcellularLocation>
        <location evidence="1">Cell envelope</location>
    </subcellularLocation>
</comment>
<dbReference type="RefSeq" id="WP_057955742.1">
    <property type="nucleotide sequence ID" value="NZ_KQ556890.1"/>
</dbReference>
<dbReference type="Gene3D" id="1.10.287.470">
    <property type="entry name" value="Helix hairpin bin"/>
    <property type="match status" value="2"/>
</dbReference>
<gene>
    <name evidence="4" type="ORF">Ga0074115_12341</name>
    <name evidence="5" type="ORF">Ga0076813_12216</name>
</gene>
<dbReference type="EMBL" id="LMXI01000473">
    <property type="protein sequence ID" value="KRT57800.1"/>
    <property type="molecule type" value="Genomic_DNA"/>
</dbReference>
<comment type="caution">
    <text evidence="4">The sequence shown here is derived from an EMBL/GenBank/DDBJ whole genome shotgun (WGS) entry which is preliminary data.</text>
</comment>
<evidence type="ECO:0000256" key="1">
    <source>
        <dbReference type="ARBA" id="ARBA00004196"/>
    </source>
</evidence>
<dbReference type="OrthoDB" id="9791520at2"/>
<feature type="coiled-coil region" evidence="3">
    <location>
        <begin position="219"/>
        <end position="246"/>
    </location>
</feature>
<dbReference type="Proteomes" id="UP000051634">
    <property type="component" value="Unassembled WGS sequence"/>
</dbReference>
<feature type="coiled-coil region" evidence="3">
    <location>
        <begin position="118"/>
        <end position="145"/>
    </location>
</feature>
<proteinExistence type="predicted"/>
<organism evidence="4 7">
    <name type="scientific">endosymbiont of Ridgeia piscesae</name>
    <dbReference type="NCBI Taxonomy" id="54398"/>
    <lineage>
        <taxon>Bacteria</taxon>
        <taxon>Pseudomonadati</taxon>
        <taxon>Pseudomonadota</taxon>
        <taxon>Gammaproteobacteria</taxon>
        <taxon>sulfur-oxidizing symbionts</taxon>
    </lineage>
</organism>
<dbReference type="InterPro" id="IPR050465">
    <property type="entry name" value="UPF0194_transport"/>
</dbReference>
<dbReference type="Gene3D" id="2.40.420.20">
    <property type="match status" value="1"/>
</dbReference>
<evidence type="ECO:0000313" key="5">
    <source>
        <dbReference type="EMBL" id="KRT57800.1"/>
    </source>
</evidence>
<dbReference type="PANTHER" id="PTHR32347">
    <property type="entry name" value="EFFLUX SYSTEM COMPONENT YKNX-RELATED"/>
    <property type="match status" value="1"/>
</dbReference>
<name>A0A0T5YZJ5_9GAMM</name>
<reference evidence="6 7" key="1">
    <citation type="submission" date="2015-11" db="EMBL/GenBank/DDBJ databases">
        <title>The genome of Candidatus Endoriftia persephone in Ridgeia piscesae and population structure of the North Eastern Pacific vestimentiferan symbionts.</title>
        <authorList>
            <person name="Perez M."/>
            <person name="Juniper K.S."/>
        </authorList>
    </citation>
    <scope>NUCLEOTIDE SEQUENCE [LARGE SCALE GENOMIC DNA]</scope>
    <source>
        <strain evidence="5">Ind10</strain>
        <strain evidence="4">Ind11</strain>
    </source>
</reference>
<accession>A0A0T5YZJ5</accession>
<evidence type="ECO:0000256" key="2">
    <source>
        <dbReference type="ARBA" id="ARBA00023054"/>
    </source>
</evidence>
<sequence length="432" mass="47861">MLAKRLITVLPVLLLPLAGCEQSPQLQSTTPVRGEIRASFTEPAQTRLTRDYPISMPLDGRIGPIRLQPGDRVKKGEQLVAIDRLPFEQAVVEAKAAVAELQQQLLINAFNRIEATLSVELQATIDAAREALRAADAQVESQQVRAAWADKVEQRNRELDAEGSVSQQQLDDTVLTAQTAQIELKQEEFIRAALNTLFTAIQLGPKYVEQWLQRKQLSREVIVEQLNQARARLARAEHQLTLAQLRAPVDGVVLRRHESGPGSFPAGHPLLEIGNFSDLEVVTELLTEDAMQLEPEALVEFSSGIAEHPISGRIKRIEPAAFTKRSSLGVEQQRVRVIASLDQVPAILGVGFRLQGRFFTGISHNTLILPRFSVLQATDGSHYVLRNDHGRLHRQPVIIGLHNDRQLEILEGLSDGESIVALPDADMEVETE</sequence>
<evidence type="ECO:0000313" key="7">
    <source>
        <dbReference type="Proteomes" id="UP000051634"/>
    </source>
</evidence>
<dbReference type="GO" id="GO:0030313">
    <property type="term" value="C:cell envelope"/>
    <property type="evidence" value="ECO:0007669"/>
    <property type="project" value="UniProtKB-SubCell"/>
</dbReference>
<dbReference type="Proteomes" id="UP000051276">
    <property type="component" value="Unassembled WGS sequence"/>
</dbReference>
<evidence type="ECO:0000256" key="3">
    <source>
        <dbReference type="SAM" id="Coils"/>
    </source>
</evidence>
<keyword evidence="2 3" id="KW-0175">Coiled coil</keyword>
<dbReference type="AlphaFoldDB" id="A0A0T5YZJ5"/>
<protein>
    <submittedName>
        <fullName evidence="5">HlyD family secretion protein</fullName>
    </submittedName>
    <submittedName>
        <fullName evidence="4">Multidrug resistance efflux pump</fullName>
    </submittedName>
</protein>
<evidence type="ECO:0000313" key="6">
    <source>
        <dbReference type="Proteomes" id="UP000051276"/>
    </source>
</evidence>
<dbReference type="Gene3D" id="2.40.50.100">
    <property type="match status" value="2"/>
</dbReference>
<dbReference type="PANTHER" id="PTHR32347:SF29">
    <property type="entry name" value="UPF0194 MEMBRANE PROTEIN YBHG"/>
    <property type="match status" value="1"/>
</dbReference>
<evidence type="ECO:0000313" key="4">
    <source>
        <dbReference type="EMBL" id="KRT55734.1"/>
    </source>
</evidence>
<dbReference type="SUPFAM" id="SSF111369">
    <property type="entry name" value="HlyD-like secretion proteins"/>
    <property type="match status" value="1"/>
</dbReference>
<dbReference type="STRING" id="54398.Ga0074115_12341"/>
<dbReference type="PATRIC" id="fig|54398.3.peg.2430"/>